<reference evidence="2 3" key="1">
    <citation type="journal article" date="2009" name="Stand. Genomic Sci.">
        <title>Complete genome sequence of Stackebrandtia nassauensis type strain (LLR-40K-21).</title>
        <authorList>
            <person name="Munk C."/>
            <person name="Lapidus A."/>
            <person name="Copeland A."/>
            <person name="Jando M."/>
            <person name="Mayilraj S."/>
            <person name="Glavina Del Rio T."/>
            <person name="Nolan M."/>
            <person name="Chen F."/>
            <person name="Lucas S."/>
            <person name="Tice H."/>
            <person name="Cheng J.F."/>
            <person name="Han C."/>
            <person name="Detter J.C."/>
            <person name="Bruce D."/>
            <person name="Goodwin L."/>
            <person name="Chain P."/>
            <person name="Pitluck S."/>
            <person name="Goker M."/>
            <person name="Ovchinikova G."/>
            <person name="Pati A."/>
            <person name="Ivanova N."/>
            <person name="Mavromatis K."/>
            <person name="Chen A."/>
            <person name="Palaniappan K."/>
            <person name="Land M."/>
            <person name="Hauser L."/>
            <person name="Chang Y.J."/>
            <person name="Jeffries C.D."/>
            <person name="Bristow J."/>
            <person name="Eisen J.A."/>
            <person name="Markowitz V."/>
            <person name="Hugenholtz P."/>
            <person name="Kyrpides N.C."/>
            <person name="Klenk H.P."/>
        </authorList>
    </citation>
    <scope>NUCLEOTIDE SEQUENCE [LARGE SCALE GENOMIC DNA]</scope>
    <source>
        <strain evidence="3">DSM 44728 / CIP 108903 / NRRL B-16338 / NBRC 102104 / LLR-40K-21</strain>
    </source>
</reference>
<dbReference type="OrthoDB" id="3298842at2"/>
<dbReference type="InterPro" id="IPR013823">
    <property type="entry name" value="Ribosomal_bL12_C"/>
</dbReference>
<evidence type="ECO:0000313" key="3">
    <source>
        <dbReference type="Proteomes" id="UP000000844"/>
    </source>
</evidence>
<feature type="domain" description="Large ribosomal subunit protein bL12 C-terminal" evidence="1">
    <location>
        <begin position="65"/>
        <end position="92"/>
    </location>
</feature>
<dbReference type="InterPro" id="IPR014719">
    <property type="entry name" value="Ribosomal_bL12_C/ClpS-like"/>
</dbReference>
<protein>
    <recommendedName>
        <fullName evidence="1">Large ribosomal subunit protein bL12 C-terminal domain-containing protein</fullName>
    </recommendedName>
</protein>
<dbReference type="GO" id="GO:0006412">
    <property type="term" value="P:translation"/>
    <property type="evidence" value="ECO:0007669"/>
    <property type="project" value="InterPro"/>
</dbReference>
<sequence>MTMLTILVAITLLTSVLIMNTLSGLVTTNQRHHARVDRKLNQIMEHLGIDTAASELSEVTELALRGKKIQAIKRHRELTGSSLKEAKDAVERMLD</sequence>
<gene>
    <name evidence="2" type="ordered locus">Snas_2564</name>
</gene>
<keyword evidence="3" id="KW-1185">Reference proteome</keyword>
<name>D3Q669_STANL</name>
<dbReference type="STRING" id="446470.Snas_2564"/>
<dbReference type="Pfam" id="PF00542">
    <property type="entry name" value="Ribosomal_L12"/>
    <property type="match status" value="1"/>
</dbReference>
<evidence type="ECO:0000259" key="1">
    <source>
        <dbReference type="Pfam" id="PF00542"/>
    </source>
</evidence>
<dbReference type="AlphaFoldDB" id="D3Q669"/>
<proteinExistence type="predicted"/>
<dbReference type="EMBL" id="CP001778">
    <property type="protein sequence ID" value="ADD42244.1"/>
    <property type="molecule type" value="Genomic_DNA"/>
</dbReference>
<dbReference type="SUPFAM" id="SSF54736">
    <property type="entry name" value="ClpS-like"/>
    <property type="match status" value="1"/>
</dbReference>
<dbReference type="Proteomes" id="UP000000844">
    <property type="component" value="Chromosome"/>
</dbReference>
<organism evidence="2 3">
    <name type="scientific">Stackebrandtia nassauensis (strain DSM 44728 / CIP 108903 / NRRL B-16338 / NBRC 102104 / LLR-40K-21)</name>
    <dbReference type="NCBI Taxonomy" id="446470"/>
    <lineage>
        <taxon>Bacteria</taxon>
        <taxon>Bacillati</taxon>
        <taxon>Actinomycetota</taxon>
        <taxon>Actinomycetes</taxon>
        <taxon>Glycomycetales</taxon>
        <taxon>Glycomycetaceae</taxon>
        <taxon>Stackebrandtia</taxon>
    </lineage>
</organism>
<dbReference type="HOGENOM" id="CLU_167427_0_1_11"/>
<dbReference type="GO" id="GO:0003735">
    <property type="term" value="F:structural constituent of ribosome"/>
    <property type="evidence" value="ECO:0007669"/>
    <property type="project" value="InterPro"/>
</dbReference>
<evidence type="ECO:0000313" key="2">
    <source>
        <dbReference type="EMBL" id="ADD42244.1"/>
    </source>
</evidence>
<dbReference type="KEGG" id="sna:Snas_2564"/>
<accession>D3Q669</accession>
<dbReference type="Gene3D" id="3.30.1390.10">
    <property type="match status" value="1"/>
</dbReference>